<dbReference type="InterPro" id="IPR011518">
    <property type="entry name" value="Transposase_36"/>
</dbReference>
<sequence length="401" mass="46282">METKAQNYWIKIFHTLNESQKRWCAAQKATEIGYGGITKVKALTSMSRTTITKGIRELRDQEQLEKKIRKEGAGRKKITNINENIVRELELIMNENTAGDPMSALKWTCKSTRNISDELNKKGIKVSYRTVYNLLSEADYTLQGNKKTLGNSNSENRDEQFIHINSEVKKYIDNNEPVISVDAKKKEQVGNFKNTGQIWRKKSDPKKVHDHDFASLGEGVAIPHGTYDIQKNEGFVNVGIDLYTAEFAVNGIRQWWYLMGKKNYPKAKKLLVCADSGESNGSRNRTWKINLQKLSDEIKIEITVCHYPPGTSKWNKIEHRMFSFISMNWKGQPLESYEMIINLISNTTTKKGLKIEATLDRNEYEKGIKVSDKELEEINIKFNKKNPKWNYTINQSKKKKK</sequence>
<evidence type="ECO:0000313" key="2">
    <source>
        <dbReference type="Proteomes" id="UP000768163"/>
    </source>
</evidence>
<dbReference type="AlphaFoldDB" id="A0A8J7Z1H2"/>
<dbReference type="Pfam" id="PF07592">
    <property type="entry name" value="DDE_Tnp_ISAZ013"/>
    <property type="match status" value="1"/>
</dbReference>
<dbReference type="EMBL" id="JAACVF010000130">
    <property type="protein sequence ID" value="NCN65367.1"/>
    <property type="molecule type" value="Genomic_DNA"/>
</dbReference>
<comment type="caution">
    <text evidence="1">The sequence shown here is derived from an EMBL/GenBank/DDBJ whole genome shotgun (WGS) entry which is preliminary data.</text>
</comment>
<proteinExistence type="predicted"/>
<accession>A0A8J7Z1H2</accession>
<dbReference type="NCBIfam" id="NF033519">
    <property type="entry name" value="transpos_ISAzo13"/>
    <property type="match status" value="1"/>
</dbReference>
<reference evidence="1" key="1">
    <citation type="submission" date="2019-11" db="EMBL/GenBank/DDBJ databases">
        <title>Lipid analysis of CO2-rich subsurface aquifers suggests an autotrophy-based deep biosphere with lysolipids enriched in CPR bacteria.</title>
        <authorList>
            <person name="Probst A.J."/>
            <person name="Elling F.J."/>
            <person name="Castelle C.J."/>
            <person name="Zhu Q."/>
            <person name="Elvert M."/>
            <person name="Birarda G."/>
            <person name="Holman H.-Y."/>
            <person name="Lane K.R."/>
            <person name="Ladd B."/>
            <person name="Ryan M.C."/>
            <person name="Woyke T."/>
            <person name="Hinrichs K.-U."/>
            <person name="Banfield J.F."/>
        </authorList>
    </citation>
    <scope>NUCLEOTIDE SEQUENCE</scope>
    <source>
        <strain evidence="1">CG_2015-01_33_1645</strain>
    </source>
</reference>
<evidence type="ECO:0000313" key="1">
    <source>
        <dbReference type="EMBL" id="NCN65367.1"/>
    </source>
</evidence>
<protein>
    <submittedName>
        <fullName evidence="1">ISAzo13 family transposase</fullName>
    </submittedName>
</protein>
<dbReference type="Proteomes" id="UP000768163">
    <property type="component" value="Unassembled WGS sequence"/>
</dbReference>
<name>A0A8J7Z1H2_9ARCH</name>
<organism evidence="1 2">
    <name type="scientific">Candidatus Altarchaeum hamiconexum</name>
    <dbReference type="NCBI Taxonomy" id="1803513"/>
    <lineage>
        <taxon>Archaea</taxon>
        <taxon>Candidatus Altarchaeota</taxon>
        <taxon>Candidatus Altiarchaeia</taxon>
        <taxon>Candidatus Altarchaeales</taxon>
        <taxon>Candidatus Altarchaeaceae</taxon>
        <taxon>Candidatus Altarchaeum</taxon>
    </lineage>
</organism>
<gene>
    <name evidence="1" type="ORF">GW910_04835</name>
</gene>